<geneLocation type="plasmid" evidence="3">
    <name>pdfi1</name>
</geneLocation>
<keyword evidence="1" id="KW-0812">Transmembrane</keyword>
<dbReference type="EMBL" id="CP021082">
    <property type="protein sequence ID" value="ASN82602.1"/>
    <property type="molecule type" value="Genomic_DNA"/>
</dbReference>
<protein>
    <submittedName>
        <fullName evidence="2">Uncharacterized protein</fullName>
    </submittedName>
</protein>
<proteinExistence type="predicted"/>
<evidence type="ECO:0000313" key="2">
    <source>
        <dbReference type="EMBL" id="ASN82602.1"/>
    </source>
</evidence>
<dbReference type="KEGG" id="dfc:DFI_15625"/>
<organism evidence="2 3">
    <name type="scientific">Deinococcus ficus</name>
    <dbReference type="NCBI Taxonomy" id="317577"/>
    <lineage>
        <taxon>Bacteria</taxon>
        <taxon>Thermotogati</taxon>
        <taxon>Deinococcota</taxon>
        <taxon>Deinococci</taxon>
        <taxon>Deinococcales</taxon>
        <taxon>Deinococcaceae</taxon>
        <taxon>Deinococcus</taxon>
    </lineage>
</organism>
<keyword evidence="1" id="KW-1133">Transmembrane helix</keyword>
<dbReference type="AlphaFoldDB" id="A0A221T125"/>
<feature type="transmembrane region" description="Helical" evidence="1">
    <location>
        <begin position="60"/>
        <end position="85"/>
    </location>
</feature>
<name>A0A221T125_9DEIO</name>
<reference evidence="2 3" key="1">
    <citation type="submission" date="2017-05" db="EMBL/GenBank/DDBJ databases">
        <title>The complete genome sequence of Deinococcus ficus isolated from the rhizosphere of the Ficus religiosa L. in Taiwan.</title>
        <authorList>
            <person name="Wu K.-M."/>
            <person name="Liao T.-L."/>
            <person name="Liu Y.-M."/>
            <person name="Young C.-C."/>
            <person name="Tsai S.-F."/>
        </authorList>
    </citation>
    <scope>NUCLEOTIDE SEQUENCE [LARGE SCALE GENOMIC DNA]</scope>
    <source>
        <strain evidence="2 3">CC-FR2-10</strain>
        <plasmid evidence="3">pdfi1</plasmid>
    </source>
</reference>
<feature type="transmembrane region" description="Helical" evidence="1">
    <location>
        <begin position="97"/>
        <end position="113"/>
    </location>
</feature>
<accession>A0A221T125</accession>
<feature type="transmembrane region" description="Helical" evidence="1">
    <location>
        <begin position="119"/>
        <end position="138"/>
    </location>
</feature>
<dbReference type="Proteomes" id="UP000259030">
    <property type="component" value="Plasmid pDFI1"/>
</dbReference>
<keyword evidence="1" id="KW-0472">Membrane</keyword>
<keyword evidence="2" id="KW-0614">Plasmid</keyword>
<keyword evidence="3" id="KW-1185">Reference proteome</keyword>
<evidence type="ECO:0000256" key="1">
    <source>
        <dbReference type="SAM" id="Phobius"/>
    </source>
</evidence>
<evidence type="ECO:0000313" key="3">
    <source>
        <dbReference type="Proteomes" id="UP000259030"/>
    </source>
</evidence>
<sequence length="148" mass="15538">MRARMTPGATPWARRALTMGLRRLGLALLTAVLMALGTATLLVAAWLVLDRAQAWTDAPYAWTGVFMVTLAFGSPGAVLFGLLVAPLAAWAGTVRPGLQWLVGALGGGALVWSTTNLPWSVLGVLGGLLYVALEARFARRAARAPELG</sequence>
<gene>
    <name evidence="2" type="ORF">DFI_15625</name>
</gene>